<dbReference type="Gene3D" id="3.20.20.150">
    <property type="entry name" value="Divalent-metal-dependent TIM barrel enzymes"/>
    <property type="match status" value="1"/>
</dbReference>
<dbReference type="InterPro" id="IPR036237">
    <property type="entry name" value="Xyl_isomerase-like_sf"/>
</dbReference>
<dbReference type="SUPFAM" id="SSF51658">
    <property type="entry name" value="Xylose isomerase-like"/>
    <property type="match status" value="1"/>
</dbReference>
<evidence type="ECO:0000313" key="3">
    <source>
        <dbReference type="EMBL" id="GAA4166942.1"/>
    </source>
</evidence>
<evidence type="ECO:0000313" key="4">
    <source>
        <dbReference type="Proteomes" id="UP001415169"/>
    </source>
</evidence>
<dbReference type="InterPro" id="IPR013022">
    <property type="entry name" value="Xyl_isomerase-like_TIM-brl"/>
</dbReference>
<dbReference type="GO" id="GO:0016853">
    <property type="term" value="F:isomerase activity"/>
    <property type="evidence" value="ECO:0007669"/>
    <property type="project" value="UniProtKB-KW"/>
</dbReference>
<accession>A0ABP7ZP47</accession>
<keyword evidence="4" id="KW-1185">Reference proteome</keyword>
<name>A0ABP7ZP47_9MICO</name>
<reference evidence="3" key="2">
    <citation type="submission" date="2023-12" db="EMBL/GenBank/DDBJ databases">
        <authorList>
            <person name="Sun Q."/>
            <person name="Inoue M."/>
        </authorList>
    </citation>
    <scope>NUCLEOTIDE SEQUENCE</scope>
    <source>
        <strain evidence="3">JCM 17590</strain>
    </source>
</reference>
<reference evidence="3" key="1">
    <citation type="journal article" date="2014" name="Int. J. Syst. Evol. Microbiol.">
        <title>Complete genome of a new Firmicutes species belonging to the dominant human colonic microbiota ('Ruminococcus bicirculans') reveals two chromosomes and a selective capacity to utilize plant glucans.</title>
        <authorList>
            <consortium name="NISC Comparative Sequencing Program"/>
            <person name="Wegmann U."/>
            <person name="Louis P."/>
            <person name="Goesmann A."/>
            <person name="Henrissat B."/>
            <person name="Duncan S.H."/>
            <person name="Flint H.J."/>
        </authorList>
    </citation>
    <scope>NUCLEOTIDE SEQUENCE</scope>
    <source>
        <strain evidence="3">JCM 17590</strain>
    </source>
</reference>
<dbReference type="PANTHER" id="PTHR12110:SF41">
    <property type="entry name" value="INOSOSE DEHYDRATASE"/>
    <property type="match status" value="1"/>
</dbReference>
<keyword evidence="3" id="KW-0413">Isomerase</keyword>
<sequence length="265" mass="28244">MKEPTRLSAISDFNEEDGSVTESLLSVQLYTVREALQADLPGTLVRLAELGFTQVEAFNIVGLQGLGEGLAAAGLTTPTAHQRFVAEEQEPIFEKAAGLGIRTLIDPHIAEERWQTADGVKAIVDDLAAAAEKAKEFGLAIGYHNHAFEFETKIDGRPSYELFAEQLPEGIALELDTYWAAVGGTDPVALLGELGSKVIALHVKDGPATHENKDQVAVGSGSLPIRSIIEAAPSALRVIELDDSRGDRFQAVADSVAFLKAEGLA</sequence>
<comment type="caution">
    <text evidence="3">The sequence shown here is derived from an EMBL/GenBank/DDBJ whole genome shotgun (WGS) entry which is preliminary data.</text>
</comment>
<feature type="domain" description="Xylose isomerase-like TIM barrel" evidence="2">
    <location>
        <begin position="74"/>
        <end position="232"/>
    </location>
</feature>
<dbReference type="EMBL" id="BAABBV010000002">
    <property type="protein sequence ID" value="GAA4166942.1"/>
    <property type="molecule type" value="Genomic_DNA"/>
</dbReference>
<evidence type="ECO:0000259" key="2">
    <source>
        <dbReference type="Pfam" id="PF01261"/>
    </source>
</evidence>
<keyword evidence="1" id="KW-0119">Carbohydrate metabolism</keyword>
<organism evidence="3 4">
    <name type="scientific">Gryllotalpicola daejeonensis</name>
    <dbReference type="NCBI Taxonomy" id="993087"/>
    <lineage>
        <taxon>Bacteria</taxon>
        <taxon>Bacillati</taxon>
        <taxon>Actinomycetota</taxon>
        <taxon>Actinomycetes</taxon>
        <taxon>Micrococcales</taxon>
        <taxon>Microbacteriaceae</taxon>
        <taxon>Gryllotalpicola</taxon>
    </lineage>
</organism>
<dbReference type="Pfam" id="PF01261">
    <property type="entry name" value="AP_endonuc_2"/>
    <property type="match status" value="1"/>
</dbReference>
<dbReference type="RefSeq" id="WP_344792940.1">
    <property type="nucleotide sequence ID" value="NZ_BAABBV010000002.1"/>
</dbReference>
<dbReference type="PANTHER" id="PTHR12110">
    <property type="entry name" value="HYDROXYPYRUVATE ISOMERASE"/>
    <property type="match status" value="1"/>
</dbReference>
<proteinExistence type="predicted"/>
<dbReference type="InterPro" id="IPR050312">
    <property type="entry name" value="IolE/XylAMocC-like"/>
</dbReference>
<evidence type="ECO:0000256" key="1">
    <source>
        <dbReference type="ARBA" id="ARBA00023277"/>
    </source>
</evidence>
<dbReference type="Proteomes" id="UP001415169">
    <property type="component" value="Unassembled WGS sequence"/>
</dbReference>
<gene>
    <name evidence="3" type="ORF">GCM10022286_32450</name>
</gene>
<protein>
    <submittedName>
        <fullName evidence="3">Sugar phosphate isomerase/epimerase</fullName>
    </submittedName>
</protein>